<dbReference type="InterPro" id="IPR044824">
    <property type="entry name" value="MAIN-like"/>
</dbReference>
<dbReference type="Pfam" id="PF10536">
    <property type="entry name" value="PMD"/>
    <property type="match status" value="1"/>
</dbReference>
<dbReference type="EMBL" id="AP015036">
    <property type="protein sequence ID" value="BAT81591.1"/>
    <property type="molecule type" value="Genomic_DNA"/>
</dbReference>
<dbReference type="PANTHER" id="PTHR46033">
    <property type="entry name" value="PROTEIN MAIN-LIKE 2"/>
    <property type="match status" value="1"/>
</dbReference>
<accession>A0A0S3RLX7</accession>
<protein>
    <recommendedName>
        <fullName evidence="1">Aminotransferase-like plant mobile domain-containing protein</fullName>
    </recommendedName>
</protein>
<feature type="domain" description="Aminotransferase-like plant mobile" evidence="1">
    <location>
        <begin position="8"/>
        <end position="150"/>
    </location>
</feature>
<proteinExistence type="predicted"/>
<dbReference type="PANTHER" id="PTHR46033:SF8">
    <property type="entry name" value="PROTEIN MAINTENANCE OF MERISTEMS-LIKE"/>
    <property type="match status" value="1"/>
</dbReference>
<reference evidence="2 3" key="1">
    <citation type="journal article" date="2015" name="Sci. Rep.">
        <title>The power of single molecule real-time sequencing technology in the de novo assembly of a eukaryotic genome.</title>
        <authorList>
            <person name="Sakai H."/>
            <person name="Naito K."/>
            <person name="Ogiso-Tanaka E."/>
            <person name="Takahashi Y."/>
            <person name="Iseki K."/>
            <person name="Muto C."/>
            <person name="Satou K."/>
            <person name="Teruya K."/>
            <person name="Shiroma A."/>
            <person name="Shimoji M."/>
            <person name="Hirano T."/>
            <person name="Itoh T."/>
            <person name="Kaga A."/>
            <person name="Tomooka N."/>
        </authorList>
    </citation>
    <scope>NUCLEOTIDE SEQUENCE [LARGE SCALE GENOMIC DNA]</scope>
    <source>
        <strain evidence="3">cv. Shumari</strain>
    </source>
</reference>
<dbReference type="GO" id="GO:0010073">
    <property type="term" value="P:meristem maintenance"/>
    <property type="evidence" value="ECO:0007669"/>
    <property type="project" value="InterPro"/>
</dbReference>
<evidence type="ECO:0000313" key="2">
    <source>
        <dbReference type="EMBL" id="BAT81591.1"/>
    </source>
</evidence>
<name>A0A0S3RLX7_PHAAN</name>
<evidence type="ECO:0000259" key="1">
    <source>
        <dbReference type="Pfam" id="PF10536"/>
    </source>
</evidence>
<dbReference type="Proteomes" id="UP000291084">
    <property type="component" value="Chromosome 3"/>
</dbReference>
<keyword evidence="3" id="KW-1185">Reference proteome</keyword>
<sequence length="157" mass="17998">MNENDFCLGLGLSSDGENINLKDEIGNSTCVKYICKGTKDLNLIYKFLMRKHNKKIPSSPFCSLYILAGICEILFPKRSGRVFPIIFKIVDNLSSLGNYCWGSLVYRYLLRSLCKASNALKKGKGTRNIYVDGCIYMFQVWFCEHFIPPRRSNREIS</sequence>
<dbReference type="InterPro" id="IPR019557">
    <property type="entry name" value="AminoTfrase-like_pln_mobile"/>
</dbReference>
<organism evidence="2 3">
    <name type="scientific">Vigna angularis var. angularis</name>
    <dbReference type="NCBI Taxonomy" id="157739"/>
    <lineage>
        <taxon>Eukaryota</taxon>
        <taxon>Viridiplantae</taxon>
        <taxon>Streptophyta</taxon>
        <taxon>Embryophyta</taxon>
        <taxon>Tracheophyta</taxon>
        <taxon>Spermatophyta</taxon>
        <taxon>Magnoliopsida</taxon>
        <taxon>eudicotyledons</taxon>
        <taxon>Gunneridae</taxon>
        <taxon>Pentapetalae</taxon>
        <taxon>rosids</taxon>
        <taxon>fabids</taxon>
        <taxon>Fabales</taxon>
        <taxon>Fabaceae</taxon>
        <taxon>Papilionoideae</taxon>
        <taxon>50 kb inversion clade</taxon>
        <taxon>NPAAA clade</taxon>
        <taxon>indigoferoid/millettioid clade</taxon>
        <taxon>Phaseoleae</taxon>
        <taxon>Vigna</taxon>
    </lineage>
</organism>
<evidence type="ECO:0000313" key="3">
    <source>
        <dbReference type="Proteomes" id="UP000291084"/>
    </source>
</evidence>
<dbReference type="AlphaFoldDB" id="A0A0S3RLX7"/>
<gene>
    <name evidence="2" type="primary">Vigan.03G134900</name>
    <name evidence="2" type="ORF">VIGAN_03134900</name>
</gene>